<sequence length="326" mass="35180">MPSGERAEANRGDLPPSGQVADAVAGHWADRWAPRGWRPYLRLARIERPIGWWLLLLPCWWSAALAATADDRLFPDPRHLLLFLIGAIAMRGAGSTYNDIADRDLDGRVERTRSRPLPSGQIGTRAAAVFLVAQALVGLCVLLQFNNTAKLVGIASLVPVAIYPFMKRVMPMPQAVLGLAFSWGALMGWVALFGRLDPPALWLYAGTIAWVIGYDTIYAVQDIEDDEIAGISSSARLFGSRLITAVGACYAVAVLFMAPALWLAGAGLLGWLGLALFGGHLARQVLRLEPRDGVSALKLFRSNRNAGLILFAGLAADCLWQALAGV</sequence>
<dbReference type="FunFam" id="1.10.357.140:FF:000008">
    <property type="entry name" value="4-hydroxybenzoate octaprenyltransferase"/>
    <property type="match status" value="1"/>
</dbReference>
<feature type="transmembrane region" description="Helical" evidence="11">
    <location>
        <begin position="268"/>
        <end position="286"/>
    </location>
</feature>
<accession>A0A7W6ACV5</accession>
<dbReference type="GO" id="GO:0005886">
    <property type="term" value="C:plasma membrane"/>
    <property type="evidence" value="ECO:0007669"/>
    <property type="project" value="UniProtKB-SubCell"/>
</dbReference>
<dbReference type="Proteomes" id="UP001156881">
    <property type="component" value="Unassembled WGS sequence"/>
</dbReference>
<reference evidence="13" key="1">
    <citation type="journal article" date="2014" name="Int. J. Syst. Evol. Microbiol.">
        <title>Complete genome of a new Firmicutes species belonging to the dominant human colonic microbiota ('Ruminococcus bicirculans') reveals two chromosomes and a selective capacity to utilize plant glucans.</title>
        <authorList>
            <consortium name="NISC Comparative Sequencing Program"/>
            <person name="Wegmann U."/>
            <person name="Louis P."/>
            <person name="Goesmann A."/>
            <person name="Henrissat B."/>
            <person name="Duncan S.H."/>
            <person name="Flint H.J."/>
        </authorList>
    </citation>
    <scope>NUCLEOTIDE SEQUENCE</scope>
    <source>
        <strain evidence="13">NBRC 107710</strain>
    </source>
</reference>
<evidence type="ECO:0000313" key="15">
    <source>
        <dbReference type="Proteomes" id="UP000517759"/>
    </source>
</evidence>
<evidence type="ECO:0000256" key="7">
    <source>
        <dbReference type="ARBA" id="ARBA00022688"/>
    </source>
</evidence>
<dbReference type="CDD" id="cd13959">
    <property type="entry name" value="PT_UbiA_COQ2"/>
    <property type="match status" value="1"/>
</dbReference>
<dbReference type="UniPathway" id="UPA00232"/>
<keyword evidence="11" id="KW-0460">Magnesium</keyword>
<dbReference type="Gene3D" id="1.20.120.1780">
    <property type="entry name" value="UbiA prenyltransferase"/>
    <property type="match status" value="1"/>
</dbReference>
<dbReference type="Pfam" id="PF01040">
    <property type="entry name" value="UbiA"/>
    <property type="match status" value="1"/>
</dbReference>
<keyword evidence="10 11" id="KW-0472">Membrane</keyword>
<dbReference type="PROSITE" id="PS00943">
    <property type="entry name" value="UBIA"/>
    <property type="match status" value="1"/>
</dbReference>
<proteinExistence type="inferred from homology"/>
<keyword evidence="16" id="KW-1185">Reference proteome</keyword>
<evidence type="ECO:0000313" key="13">
    <source>
        <dbReference type="EMBL" id="GLS46461.1"/>
    </source>
</evidence>
<reference evidence="16" key="2">
    <citation type="journal article" date="2019" name="Int. J. Syst. Evol. Microbiol.">
        <title>The Global Catalogue of Microorganisms (GCM) 10K type strain sequencing project: providing services to taxonomists for standard genome sequencing and annotation.</title>
        <authorList>
            <consortium name="The Broad Institute Genomics Platform"/>
            <consortium name="The Broad Institute Genome Sequencing Center for Infectious Disease"/>
            <person name="Wu L."/>
            <person name="Ma J."/>
        </authorList>
    </citation>
    <scope>NUCLEOTIDE SEQUENCE [LARGE SCALE GENOMIC DNA]</scope>
    <source>
        <strain evidence="16">NBRC 107710</strain>
    </source>
</reference>
<keyword evidence="9 11" id="KW-1133">Transmembrane helix</keyword>
<dbReference type="InterPro" id="IPR030470">
    <property type="entry name" value="UbiA_prenylTrfase_CS"/>
</dbReference>
<gene>
    <name evidence="11 13" type="primary">ubiA</name>
    <name evidence="13" type="ORF">GCM10007884_44550</name>
    <name evidence="14" type="ORF">GGR33_000375</name>
</gene>
<evidence type="ECO:0000256" key="1">
    <source>
        <dbReference type="ARBA" id="ARBA00001946"/>
    </source>
</evidence>
<comment type="catalytic activity">
    <reaction evidence="11">
        <text>all-trans-octaprenyl diphosphate + 4-hydroxybenzoate = 4-hydroxy-3-(all-trans-octaprenyl)benzoate + diphosphate</text>
        <dbReference type="Rhea" id="RHEA:27782"/>
        <dbReference type="ChEBI" id="CHEBI:1617"/>
        <dbReference type="ChEBI" id="CHEBI:17879"/>
        <dbReference type="ChEBI" id="CHEBI:33019"/>
        <dbReference type="ChEBI" id="CHEBI:57711"/>
        <dbReference type="EC" id="2.5.1.39"/>
    </reaction>
</comment>
<dbReference type="PANTHER" id="PTHR11048">
    <property type="entry name" value="PRENYLTRANSFERASES"/>
    <property type="match status" value="1"/>
</dbReference>
<keyword evidence="8 11" id="KW-0812">Transmembrane</keyword>
<dbReference type="FunFam" id="1.20.120.1780:FF:000001">
    <property type="entry name" value="4-hydroxybenzoate octaprenyltransferase"/>
    <property type="match status" value="1"/>
</dbReference>
<dbReference type="Gene3D" id="1.10.357.140">
    <property type="entry name" value="UbiA prenyltransferase"/>
    <property type="match status" value="1"/>
</dbReference>
<dbReference type="GO" id="GO:0006744">
    <property type="term" value="P:ubiquinone biosynthetic process"/>
    <property type="evidence" value="ECO:0007669"/>
    <property type="project" value="UniProtKB-UniRule"/>
</dbReference>
<feature type="transmembrane region" description="Helical" evidence="11">
    <location>
        <begin position="306"/>
        <end position="323"/>
    </location>
</feature>
<dbReference type="InterPro" id="IPR000537">
    <property type="entry name" value="UbiA_prenyltransferase"/>
</dbReference>
<feature type="transmembrane region" description="Helical" evidence="11">
    <location>
        <begin position="200"/>
        <end position="221"/>
    </location>
</feature>
<keyword evidence="7 11" id="KW-0831">Ubiquinone biosynthesis</keyword>
<evidence type="ECO:0000313" key="16">
    <source>
        <dbReference type="Proteomes" id="UP001156881"/>
    </source>
</evidence>
<organism evidence="14 15">
    <name type="scientific">Methylobacterium brachythecii</name>
    <dbReference type="NCBI Taxonomy" id="1176177"/>
    <lineage>
        <taxon>Bacteria</taxon>
        <taxon>Pseudomonadati</taxon>
        <taxon>Pseudomonadota</taxon>
        <taxon>Alphaproteobacteria</taxon>
        <taxon>Hyphomicrobiales</taxon>
        <taxon>Methylobacteriaceae</taxon>
        <taxon>Methylobacterium</taxon>
    </lineage>
</organism>
<comment type="similarity">
    <text evidence="3 11">Belongs to the UbiA prenyltransferase family.</text>
</comment>
<evidence type="ECO:0000256" key="3">
    <source>
        <dbReference type="ARBA" id="ARBA00005985"/>
    </source>
</evidence>
<evidence type="ECO:0000256" key="9">
    <source>
        <dbReference type="ARBA" id="ARBA00022989"/>
    </source>
</evidence>
<comment type="subcellular location">
    <subcellularLocation>
        <location evidence="11">Cell inner membrane</location>
        <topology evidence="11">Multi-pass membrane protein</topology>
    </subcellularLocation>
    <subcellularLocation>
        <location evidence="2">Membrane</location>
        <topology evidence="2">Multi-pass membrane protein</topology>
    </subcellularLocation>
</comment>
<evidence type="ECO:0000313" key="14">
    <source>
        <dbReference type="EMBL" id="MBB3900895.1"/>
    </source>
</evidence>
<evidence type="ECO:0000256" key="6">
    <source>
        <dbReference type="ARBA" id="ARBA00022679"/>
    </source>
</evidence>
<name>A0A7W6ACV5_9HYPH</name>
<dbReference type="InterPro" id="IPR006370">
    <property type="entry name" value="HB_polyprenyltransferase-like"/>
</dbReference>
<feature type="transmembrane region" description="Helical" evidence="11">
    <location>
        <begin position="50"/>
        <end position="69"/>
    </location>
</feature>
<evidence type="ECO:0000256" key="8">
    <source>
        <dbReference type="ARBA" id="ARBA00022692"/>
    </source>
</evidence>
<dbReference type="NCBIfam" id="TIGR01474">
    <property type="entry name" value="ubiA_proteo"/>
    <property type="match status" value="1"/>
</dbReference>
<keyword evidence="5 11" id="KW-0997">Cell inner membrane</keyword>
<evidence type="ECO:0000256" key="2">
    <source>
        <dbReference type="ARBA" id="ARBA00004141"/>
    </source>
</evidence>
<feature type="transmembrane region" description="Helical" evidence="11">
    <location>
        <begin position="175"/>
        <end position="194"/>
    </location>
</feature>
<protein>
    <recommendedName>
        <fullName evidence="11 12">4-hydroxybenzoate octaprenyltransferase</fullName>
        <ecNumber evidence="11 12">2.5.1.39</ecNumber>
    </recommendedName>
    <alternativeName>
        <fullName evidence="11">4-HB polyprenyltransferase</fullName>
    </alternativeName>
</protein>
<comment type="pathway">
    <text evidence="11">Cofactor biosynthesis; ubiquinone biosynthesis.</text>
</comment>
<dbReference type="PANTHER" id="PTHR11048:SF28">
    <property type="entry name" value="4-HYDROXYBENZOATE POLYPRENYLTRANSFERASE, MITOCHONDRIAL"/>
    <property type="match status" value="1"/>
</dbReference>
<feature type="transmembrane region" description="Helical" evidence="11">
    <location>
        <begin position="242"/>
        <end position="262"/>
    </location>
</feature>
<evidence type="ECO:0000256" key="12">
    <source>
        <dbReference type="NCBIfam" id="TIGR01474"/>
    </source>
</evidence>
<keyword evidence="4 11" id="KW-1003">Cell membrane</keyword>
<dbReference type="AlphaFoldDB" id="A0A7W6ACV5"/>
<evidence type="ECO:0000256" key="5">
    <source>
        <dbReference type="ARBA" id="ARBA00022519"/>
    </source>
</evidence>
<feature type="transmembrane region" description="Helical" evidence="11">
    <location>
        <begin position="122"/>
        <end position="145"/>
    </location>
</feature>
<evidence type="ECO:0000256" key="4">
    <source>
        <dbReference type="ARBA" id="ARBA00022475"/>
    </source>
</evidence>
<evidence type="ECO:0000256" key="10">
    <source>
        <dbReference type="ARBA" id="ARBA00023136"/>
    </source>
</evidence>
<dbReference type="InterPro" id="IPR044878">
    <property type="entry name" value="UbiA_sf"/>
</dbReference>
<dbReference type="HAMAP" id="MF_01635">
    <property type="entry name" value="UbiA"/>
    <property type="match status" value="1"/>
</dbReference>
<comment type="cofactor">
    <cofactor evidence="1 11">
        <name>Mg(2+)</name>
        <dbReference type="ChEBI" id="CHEBI:18420"/>
    </cofactor>
</comment>
<dbReference type="InterPro" id="IPR039653">
    <property type="entry name" value="Prenyltransferase"/>
</dbReference>
<dbReference type="RefSeq" id="WP_284212021.1">
    <property type="nucleotide sequence ID" value="NZ_BSPG01000042.1"/>
</dbReference>
<reference evidence="14 15" key="3">
    <citation type="submission" date="2020-08" db="EMBL/GenBank/DDBJ databases">
        <title>Genomic Encyclopedia of Type Strains, Phase IV (KMG-IV): sequencing the most valuable type-strain genomes for metagenomic binning, comparative biology and taxonomic classification.</title>
        <authorList>
            <person name="Goeker M."/>
        </authorList>
    </citation>
    <scope>NUCLEOTIDE SEQUENCE [LARGE SCALE GENOMIC DNA]</scope>
    <source>
        <strain evidence="14 15">DSM 24105</strain>
    </source>
</reference>
<dbReference type="EMBL" id="JACIDN010000001">
    <property type="protein sequence ID" value="MBB3900895.1"/>
    <property type="molecule type" value="Genomic_DNA"/>
</dbReference>
<dbReference type="GO" id="GO:0008412">
    <property type="term" value="F:4-hydroxybenzoate polyprenyltransferase activity"/>
    <property type="evidence" value="ECO:0007669"/>
    <property type="project" value="UniProtKB-UniRule"/>
</dbReference>
<comment type="caution">
    <text evidence="14">The sequence shown here is derived from an EMBL/GenBank/DDBJ whole genome shotgun (WGS) entry which is preliminary data.</text>
</comment>
<comment type="function">
    <text evidence="11">Catalyzes the prenylation of para-hydroxybenzoate (PHB) with an all-trans polyprenyl group. Mediates the second step in the final reaction sequence of ubiquinone-8 (UQ-8) biosynthesis, which is the condensation of the polyisoprenoid side chain with PHB, generating the first membrane-bound Q intermediate 3-octaprenyl-4-hydroxybenzoate.</text>
</comment>
<reference evidence="13" key="4">
    <citation type="submission" date="2023-01" db="EMBL/GenBank/DDBJ databases">
        <title>Draft genome sequence of Methylobacterium brachythecii strain NBRC 107710.</title>
        <authorList>
            <person name="Sun Q."/>
            <person name="Mori K."/>
        </authorList>
    </citation>
    <scope>NUCLEOTIDE SEQUENCE</scope>
    <source>
        <strain evidence="13">NBRC 107710</strain>
    </source>
</reference>
<keyword evidence="6 11" id="KW-0808">Transferase</keyword>
<dbReference type="EC" id="2.5.1.39" evidence="11 12"/>
<evidence type="ECO:0000256" key="11">
    <source>
        <dbReference type="HAMAP-Rule" id="MF_01635"/>
    </source>
</evidence>
<dbReference type="EMBL" id="BSPG01000042">
    <property type="protein sequence ID" value="GLS46461.1"/>
    <property type="molecule type" value="Genomic_DNA"/>
</dbReference>
<dbReference type="Proteomes" id="UP000517759">
    <property type="component" value="Unassembled WGS sequence"/>
</dbReference>